<reference evidence="1" key="1">
    <citation type="submission" date="2020-07" db="EMBL/GenBank/DDBJ databases">
        <title>Huge and variable diversity of episymbiotic CPR bacteria and DPANN archaea in groundwater ecosystems.</title>
        <authorList>
            <person name="He C.Y."/>
            <person name="Keren R."/>
            <person name="Whittaker M."/>
            <person name="Farag I.F."/>
            <person name="Doudna J."/>
            <person name="Cate J.H.D."/>
            <person name="Banfield J.F."/>
        </authorList>
    </citation>
    <scope>NUCLEOTIDE SEQUENCE</scope>
    <source>
        <strain evidence="1">NC_groundwater_1813_Pr3_B-0.1um_71_17</strain>
    </source>
</reference>
<dbReference type="Pfam" id="PF05973">
    <property type="entry name" value="Gp49"/>
    <property type="match status" value="1"/>
</dbReference>
<dbReference type="Proteomes" id="UP000696931">
    <property type="component" value="Unassembled WGS sequence"/>
</dbReference>
<sequence length="162" mass="18553">MAARKVPETAAGFGGLRAFDAISSFGLFRKIAKLAPDEEPLVPVVLFREKSGRVPYLEWVDTLPAEVRLLCRARLFQLSLDGHALRRPVADYLRNGIHELRLHRGRRQYRILYFFHRREAVVVSHGIQKFGAAVPPTEIERAIRRMWEFAADPAGRTHEELP</sequence>
<dbReference type="AlphaFoldDB" id="A0A933WAU1"/>
<gene>
    <name evidence="1" type="ORF">HZA61_09115</name>
</gene>
<organism evidence="1 2">
    <name type="scientific">Eiseniibacteriota bacterium</name>
    <dbReference type="NCBI Taxonomy" id="2212470"/>
    <lineage>
        <taxon>Bacteria</taxon>
        <taxon>Candidatus Eiseniibacteriota</taxon>
    </lineage>
</organism>
<dbReference type="InterPro" id="IPR009241">
    <property type="entry name" value="HigB-like"/>
</dbReference>
<evidence type="ECO:0000313" key="1">
    <source>
        <dbReference type="EMBL" id="MBI5169634.1"/>
    </source>
</evidence>
<dbReference type="EMBL" id="JACRIW010000059">
    <property type="protein sequence ID" value="MBI5169634.1"/>
    <property type="molecule type" value="Genomic_DNA"/>
</dbReference>
<name>A0A933WAU1_UNCEI</name>
<protein>
    <submittedName>
        <fullName evidence="1">Type II toxin-antitoxin system RelE/ParE family toxin</fullName>
    </submittedName>
</protein>
<proteinExistence type="predicted"/>
<comment type="caution">
    <text evidence="1">The sequence shown here is derived from an EMBL/GenBank/DDBJ whole genome shotgun (WGS) entry which is preliminary data.</text>
</comment>
<accession>A0A933WAU1</accession>
<evidence type="ECO:0000313" key="2">
    <source>
        <dbReference type="Proteomes" id="UP000696931"/>
    </source>
</evidence>